<reference evidence="1" key="1">
    <citation type="submission" date="2019-08" db="EMBL/GenBank/DDBJ databases">
        <title>The genome of the North American firefly Photinus pyralis.</title>
        <authorList>
            <consortium name="Photinus pyralis genome working group"/>
            <person name="Fallon T.R."/>
            <person name="Sander Lower S.E."/>
            <person name="Weng J.-K."/>
        </authorList>
    </citation>
    <scope>NUCLEOTIDE SEQUENCE</scope>
    <source>
        <strain evidence="1">TRF0915ILg1</strain>
        <tissue evidence="1">Whole body</tissue>
    </source>
</reference>
<accession>A0A8K0G3F8</accession>
<evidence type="ECO:0000313" key="2">
    <source>
        <dbReference type="Proteomes" id="UP000801492"/>
    </source>
</evidence>
<dbReference type="EMBL" id="VTPC01085746">
    <property type="protein sequence ID" value="KAF2886977.1"/>
    <property type="molecule type" value="Genomic_DNA"/>
</dbReference>
<protein>
    <submittedName>
        <fullName evidence="1">Uncharacterized protein</fullName>
    </submittedName>
</protein>
<evidence type="ECO:0000313" key="1">
    <source>
        <dbReference type="EMBL" id="KAF2886977.1"/>
    </source>
</evidence>
<comment type="caution">
    <text evidence="1">The sequence shown here is derived from an EMBL/GenBank/DDBJ whole genome shotgun (WGS) entry which is preliminary data.</text>
</comment>
<organism evidence="1 2">
    <name type="scientific">Ignelater luminosus</name>
    <name type="common">Cucubano</name>
    <name type="synonym">Pyrophorus luminosus</name>
    <dbReference type="NCBI Taxonomy" id="2038154"/>
    <lineage>
        <taxon>Eukaryota</taxon>
        <taxon>Metazoa</taxon>
        <taxon>Ecdysozoa</taxon>
        <taxon>Arthropoda</taxon>
        <taxon>Hexapoda</taxon>
        <taxon>Insecta</taxon>
        <taxon>Pterygota</taxon>
        <taxon>Neoptera</taxon>
        <taxon>Endopterygota</taxon>
        <taxon>Coleoptera</taxon>
        <taxon>Polyphaga</taxon>
        <taxon>Elateriformia</taxon>
        <taxon>Elateroidea</taxon>
        <taxon>Elateridae</taxon>
        <taxon>Agrypninae</taxon>
        <taxon>Pyrophorini</taxon>
        <taxon>Ignelater</taxon>
    </lineage>
</organism>
<dbReference type="OrthoDB" id="6779830at2759"/>
<keyword evidence="2" id="KW-1185">Reference proteome</keyword>
<dbReference type="AlphaFoldDB" id="A0A8K0G3F8"/>
<proteinExistence type="predicted"/>
<dbReference type="Proteomes" id="UP000801492">
    <property type="component" value="Unassembled WGS sequence"/>
</dbReference>
<gene>
    <name evidence="1" type="ORF">ILUMI_19196</name>
</gene>
<name>A0A8K0G3F8_IGNLU</name>
<sequence length="215" mass="23892">MTNAETTSTGGSLNEENLQNTIQAVRGGSSINFGVPRKALERRLKNNNVSKGRMGPEYLLGEKMQRSGFPLSIDDVRLYEVLRRVLEELAWDNDVVLLCLSSHTTHYLQPLDRAVFKSLKSSGKKFTRLQFGQTLSESCGKACTLSNAVSRFKAAEIYPLNPAAIADHSFAVSDAIQENLQTSLISSCSSQVFSEQPIRQNLHFQQVPKHMGKFL</sequence>